<accession>A0AAE1NV87</accession>
<keyword evidence="2" id="KW-1185">Reference proteome</keyword>
<dbReference type="SUPFAM" id="SSF49854">
    <property type="entry name" value="Spermadhesin, CUB domain"/>
    <property type="match status" value="1"/>
</dbReference>
<proteinExistence type="predicted"/>
<dbReference type="EMBL" id="JAWZYT010003994">
    <property type="protein sequence ID" value="KAK4295801.1"/>
    <property type="molecule type" value="Genomic_DNA"/>
</dbReference>
<dbReference type="InterPro" id="IPR035914">
    <property type="entry name" value="Sperma_CUB_dom_sf"/>
</dbReference>
<reference evidence="1" key="1">
    <citation type="submission" date="2023-11" db="EMBL/GenBank/DDBJ databases">
        <title>Genome assemblies of two species of porcelain crab, Petrolisthes cinctipes and Petrolisthes manimaculis (Anomura: Porcellanidae).</title>
        <authorList>
            <person name="Angst P."/>
        </authorList>
    </citation>
    <scope>NUCLEOTIDE SEQUENCE</scope>
    <source>
        <strain evidence="1">PB745_02</strain>
        <tissue evidence="1">Gill</tissue>
    </source>
</reference>
<dbReference type="Gene3D" id="2.60.120.290">
    <property type="entry name" value="Spermadhesin, CUB domain"/>
    <property type="match status" value="1"/>
</dbReference>
<evidence type="ECO:0000313" key="2">
    <source>
        <dbReference type="Proteomes" id="UP001292094"/>
    </source>
</evidence>
<name>A0AAE1NV87_9EUCA</name>
<comment type="caution">
    <text evidence="1">The sequence shown here is derived from an EMBL/GenBank/DDBJ whole genome shotgun (WGS) entry which is preliminary data.</text>
</comment>
<organism evidence="1 2">
    <name type="scientific">Petrolisthes manimaculis</name>
    <dbReference type="NCBI Taxonomy" id="1843537"/>
    <lineage>
        <taxon>Eukaryota</taxon>
        <taxon>Metazoa</taxon>
        <taxon>Ecdysozoa</taxon>
        <taxon>Arthropoda</taxon>
        <taxon>Crustacea</taxon>
        <taxon>Multicrustacea</taxon>
        <taxon>Malacostraca</taxon>
        <taxon>Eumalacostraca</taxon>
        <taxon>Eucarida</taxon>
        <taxon>Decapoda</taxon>
        <taxon>Pleocyemata</taxon>
        <taxon>Anomura</taxon>
        <taxon>Galatheoidea</taxon>
        <taxon>Porcellanidae</taxon>
        <taxon>Petrolisthes</taxon>
    </lineage>
</organism>
<gene>
    <name evidence="1" type="ORF">Pmani_031652</name>
</gene>
<dbReference type="AlphaFoldDB" id="A0AAE1NV87"/>
<sequence>MEGRQEGMKKRRRVNQEWGSPRFIAYYNFPHMRDKDTGDLQRGGSRLEYTECDWLYEDVECSRSGGCQMTSPGYPGLYPAPARCRYLLVMSSPDTRGRLTFHTLDLHPQKRLKRCMTGSRIHDAVAAPSRPTITLMLHNTNEYRDILVVA</sequence>
<protein>
    <recommendedName>
        <fullName evidence="3">CUB domain-containing protein</fullName>
    </recommendedName>
</protein>
<evidence type="ECO:0008006" key="3">
    <source>
        <dbReference type="Google" id="ProtNLM"/>
    </source>
</evidence>
<evidence type="ECO:0000313" key="1">
    <source>
        <dbReference type="EMBL" id="KAK4295801.1"/>
    </source>
</evidence>
<dbReference type="Proteomes" id="UP001292094">
    <property type="component" value="Unassembled WGS sequence"/>
</dbReference>